<sequence length="412" mass="46245">MKMQSGKIKVIKGSLVVLSGTRRANCVYTLDGQAVSKKTLKGRKQLGEYQTGWKIKMGNVLVFVIRGLHNNVRRVGSPNIWVLQGYRSRIVLSKRCLNRLRSSAYSWDTIKGVEFEVKPQEDHAFEVEPQGNVGHIAGSQEVQTQNLLDYHSTRDMEQHSACELFMYREDNNEAAFAVAEAGKIYAHKLLSFNDTVTCEVISKWKTILKEEMDAQSDVYVLSNGYDMVFLANARARSRLPRVCWIKQREMYLTLLEGHSILSLEGSLSRDCDVEKNGKWSCIYAVGSQEYQMVCTRPDIASTYVGTLDGFDRRLQTDVQVLWIVNTPWVDQSQEAAKEAIWLKGLAIESGFKLKIVVGIATGAFSKAIPKPKGSIGEESTEKGTYLIGQDDQSNRRETKSHAGSTSIQSIQP</sequence>
<dbReference type="EMBL" id="BKCJ010372007">
    <property type="protein sequence ID" value="GFA12044.1"/>
    <property type="molecule type" value="Genomic_DNA"/>
</dbReference>
<organism evidence="2">
    <name type="scientific">Tanacetum cinerariifolium</name>
    <name type="common">Dalmatian daisy</name>
    <name type="synonym">Chrysanthemum cinerariifolium</name>
    <dbReference type="NCBI Taxonomy" id="118510"/>
    <lineage>
        <taxon>Eukaryota</taxon>
        <taxon>Viridiplantae</taxon>
        <taxon>Streptophyta</taxon>
        <taxon>Embryophyta</taxon>
        <taxon>Tracheophyta</taxon>
        <taxon>Spermatophyta</taxon>
        <taxon>Magnoliopsida</taxon>
        <taxon>eudicotyledons</taxon>
        <taxon>Gunneridae</taxon>
        <taxon>Pentapetalae</taxon>
        <taxon>asterids</taxon>
        <taxon>campanulids</taxon>
        <taxon>Asterales</taxon>
        <taxon>Asteraceae</taxon>
        <taxon>Asteroideae</taxon>
        <taxon>Anthemideae</taxon>
        <taxon>Anthemidinae</taxon>
        <taxon>Tanacetum</taxon>
    </lineage>
</organism>
<feature type="region of interest" description="Disordered" evidence="1">
    <location>
        <begin position="370"/>
        <end position="412"/>
    </location>
</feature>
<name>A0A699J4Y1_TANCI</name>
<reference evidence="2" key="1">
    <citation type="journal article" date="2019" name="Sci. Rep.">
        <title>Draft genome of Tanacetum cinerariifolium, the natural source of mosquito coil.</title>
        <authorList>
            <person name="Yamashiro T."/>
            <person name="Shiraishi A."/>
            <person name="Satake H."/>
            <person name="Nakayama K."/>
        </authorList>
    </citation>
    <scope>NUCLEOTIDE SEQUENCE</scope>
</reference>
<comment type="caution">
    <text evidence="2">The sequence shown here is derived from an EMBL/GenBank/DDBJ whole genome shotgun (WGS) entry which is preliminary data.</text>
</comment>
<protein>
    <submittedName>
        <fullName evidence="2">Zinc finger, CCHC-type</fullName>
    </submittedName>
</protein>
<dbReference type="AlphaFoldDB" id="A0A699J4Y1"/>
<evidence type="ECO:0000256" key="1">
    <source>
        <dbReference type="SAM" id="MobiDB-lite"/>
    </source>
</evidence>
<gene>
    <name evidence="2" type="ORF">Tci_584016</name>
</gene>
<evidence type="ECO:0000313" key="2">
    <source>
        <dbReference type="EMBL" id="GFA12044.1"/>
    </source>
</evidence>
<feature type="compositionally biased region" description="Polar residues" evidence="1">
    <location>
        <begin position="401"/>
        <end position="412"/>
    </location>
</feature>
<proteinExistence type="predicted"/>
<accession>A0A699J4Y1</accession>